<dbReference type="Gene3D" id="3.30.420.10">
    <property type="entry name" value="Ribonuclease H-like superfamily/Ribonuclease H"/>
    <property type="match status" value="1"/>
</dbReference>
<comment type="caution">
    <text evidence="1">The sequence shown here is derived from an EMBL/GenBank/DDBJ whole genome shotgun (WGS) entry which is preliminary data.</text>
</comment>
<gene>
    <name evidence="1" type="ORF">K7H17_12065</name>
</gene>
<dbReference type="RefSeq" id="WP_230697680.1">
    <property type="nucleotide sequence ID" value="NZ_JAINWF010000006.1"/>
</dbReference>
<reference evidence="1" key="1">
    <citation type="submission" date="2021-08" db="EMBL/GenBank/DDBJ databases">
        <title>Isolation and characterization of neutrophilic mixotrophic iron-oxidizing bacteria from deep-sea hydrothermal vents.</title>
        <authorList>
            <person name="He Y."/>
        </authorList>
    </citation>
    <scope>NUCLEOTIDE SEQUENCE</scope>
    <source>
        <strain evidence="1">IOP_13</strain>
    </source>
</reference>
<evidence type="ECO:0000313" key="2">
    <source>
        <dbReference type="Proteomes" id="UP001138989"/>
    </source>
</evidence>
<evidence type="ECO:0000313" key="1">
    <source>
        <dbReference type="EMBL" id="MCD1608602.1"/>
    </source>
</evidence>
<dbReference type="EMBL" id="JAINWF010000006">
    <property type="protein sequence ID" value="MCD1608602.1"/>
    <property type="molecule type" value="Genomic_DNA"/>
</dbReference>
<dbReference type="AlphaFoldDB" id="A0A9X1SP87"/>
<name>A0A9X1SP87_9GAMM</name>
<proteinExistence type="predicted"/>
<keyword evidence="2" id="KW-1185">Reference proteome</keyword>
<protein>
    <submittedName>
        <fullName evidence="1">Uncharacterized protein</fullName>
    </submittedName>
</protein>
<dbReference type="InterPro" id="IPR036397">
    <property type="entry name" value="RNaseH_sf"/>
</dbReference>
<dbReference type="CDD" id="cd22992">
    <property type="entry name" value="MOC1"/>
    <property type="match status" value="1"/>
</dbReference>
<accession>A0A9X1SP87</accession>
<sequence length="162" mass="17741">MRKILGIDPGQTGGLSIVDENFNLIDCVLMPTIKTDGGKKRVDPRGVHAFISKYNPDLAIVELVGARPGQGVVSMFNFGDSFGQVRAIAEVLCADVRYARPQEWRGYQGLSGLSKEQIAEVAYEIFKAEAIYGKARKDGARAIRDGISDSLMIAKYGVRFLE</sequence>
<dbReference type="InterPro" id="IPR012337">
    <property type="entry name" value="RNaseH-like_sf"/>
</dbReference>
<dbReference type="SUPFAM" id="SSF53098">
    <property type="entry name" value="Ribonuclease H-like"/>
    <property type="match status" value="1"/>
</dbReference>
<organism evidence="1 2">
    <name type="scientific">Stutzerimonas kunmingensis</name>
    <dbReference type="NCBI Taxonomy" id="1211807"/>
    <lineage>
        <taxon>Bacteria</taxon>
        <taxon>Pseudomonadati</taxon>
        <taxon>Pseudomonadota</taxon>
        <taxon>Gammaproteobacteria</taxon>
        <taxon>Pseudomonadales</taxon>
        <taxon>Pseudomonadaceae</taxon>
        <taxon>Stutzerimonas</taxon>
    </lineage>
</organism>
<dbReference type="Proteomes" id="UP001138989">
    <property type="component" value="Unassembled WGS sequence"/>
</dbReference>
<dbReference type="GO" id="GO:0003676">
    <property type="term" value="F:nucleic acid binding"/>
    <property type="evidence" value="ECO:0007669"/>
    <property type="project" value="InterPro"/>
</dbReference>